<keyword evidence="4" id="KW-0732">Signal</keyword>
<evidence type="ECO:0000259" key="9">
    <source>
        <dbReference type="Pfam" id="PF00593"/>
    </source>
</evidence>
<comment type="caution">
    <text evidence="11">The sequence shown here is derived from an EMBL/GenBank/DDBJ whole genome shotgun (WGS) entry which is preliminary data.</text>
</comment>
<evidence type="ECO:0000256" key="4">
    <source>
        <dbReference type="ARBA" id="ARBA00022729"/>
    </source>
</evidence>
<dbReference type="InterPro" id="IPR039426">
    <property type="entry name" value="TonB-dep_rcpt-like"/>
</dbReference>
<evidence type="ECO:0000256" key="3">
    <source>
        <dbReference type="ARBA" id="ARBA00022692"/>
    </source>
</evidence>
<organism evidence="11">
    <name type="scientific">mine drainage metagenome</name>
    <dbReference type="NCBI Taxonomy" id="410659"/>
    <lineage>
        <taxon>unclassified sequences</taxon>
        <taxon>metagenomes</taxon>
        <taxon>ecological metagenomes</taxon>
    </lineage>
</organism>
<sequence length="624" mass="65956">MDHRHPKIARSRLRPRVAAFVVLAGSGSAVHAAPATALAPVVVSSTTYPEPLTSSLPSVSVITRDEIAASGAPNLTTLLRQATGVEITSYGGTSQAGNVFIRGFSGPDVLVLVDGVAINAQDASGNAYLSNLQTRQIERVEIVRGNVSAIYGSGAVGGVVLITTRRASTAPVASVTAGVGSRGSASSAINASTRVGATSLQAGFSRYTTQGIPSLDPVQSGLPNQSDGYRNDTVDLAIRQQLAPGHSLGLNAYDSQGRFTYDNATAGGNTHQRITTIDADDHIGAAWTSHISLAQQTTDSGFTGAYALAYRTRIGKLEWRNVVDLESGWKATAGLDLERQSIDSSGQGDIPSTSRHANALFAGIDGQISGNELQVNIRRDDIGGFSAQDTAYLGWGHAVGAGFKLIASASTAFNAPPLGYLYYQVPGTFGTLPNPSLRPEKAHSLEAGVQWASGAQYVRATLFQTAAHDQWAYVTVDSTNGIGQFQNIASARTRGLELTAHGSRAGWNWHGNFTLQDPVNLSPGAAGATLPLVAHTLANAGVEHVFAGATLGADMHFSSKRYDPFGGHDLGAYAVFDLSARRSIDRHWSWNLRIDNLFNRKYQTNYGYQREPFGAFIGLTWTPT</sequence>
<keyword evidence="2" id="KW-0813">Transport</keyword>
<accession>A0A1J5R933</accession>
<dbReference type="Pfam" id="PF00593">
    <property type="entry name" value="TonB_dep_Rec_b-barrel"/>
    <property type="match status" value="1"/>
</dbReference>
<dbReference type="GO" id="GO:0009279">
    <property type="term" value="C:cell outer membrane"/>
    <property type="evidence" value="ECO:0007669"/>
    <property type="project" value="UniProtKB-SubCell"/>
</dbReference>
<dbReference type="EMBL" id="MLJW01000368">
    <property type="protein sequence ID" value="OIQ88543.1"/>
    <property type="molecule type" value="Genomic_DNA"/>
</dbReference>
<name>A0A1J5R933_9ZZZZ</name>
<dbReference type="Pfam" id="PF07715">
    <property type="entry name" value="Plug"/>
    <property type="match status" value="1"/>
</dbReference>
<comment type="subcellular location">
    <subcellularLocation>
        <location evidence="1">Cell outer membrane</location>
        <topology evidence="1">Multi-pass membrane protein</topology>
    </subcellularLocation>
</comment>
<evidence type="ECO:0000256" key="6">
    <source>
        <dbReference type="ARBA" id="ARBA00023077"/>
    </source>
</evidence>
<keyword evidence="3" id="KW-0812">Transmembrane</keyword>
<dbReference type="InterPro" id="IPR000531">
    <property type="entry name" value="Beta-barrel_TonB"/>
</dbReference>
<reference evidence="11" key="1">
    <citation type="submission" date="2016-10" db="EMBL/GenBank/DDBJ databases">
        <title>Sequence of Gallionella enrichment culture.</title>
        <authorList>
            <person name="Poehlein A."/>
            <person name="Muehling M."/>
            <person name="Daniel R."/>
        </authorList>
    </citation>
    <scope>NUCLEOTIDE SEQUENCE</scope>
</reference>
<dbReference type="InterPro" id="IPR012910">
    <property type="entry name" value="Plug_dom"/>
</dbReference>
<evidence type="ECO:0000256" key="5">
    <source>
        <dbReference type="ARBA" id="ARBA00023065"/>
    </source>
</evidence>
<dbReference type="Gene3D" id="2.170.130.10">
    <property type="entry name" value="TonB-dependent receptor, plug domain"/>
    <property type="match status" value="1"/>
</dbReference>
<dbReference type="PANTHER" id="PTHR30069:SF53">
    <property type="entry name" value="COLICIN I RECEPTOR-RELATED"/>
    <property type="match status" value="1"/>
</dbReference>
<dbReference type="PANTHER" id="PTHR30069">
    <property type="entry name" value="TONB-DEPENDENT OUTER MEMBRANE RECEPTOR"/>
    <property type="match status" value="1"/>
</dbReference>
<feature type="domain" description="TonB-dependent receptor-like beta-barrel" evidence="9">
    <location>
        <begin position="202"/>
        <end position="597"/>
    </location>
</feature>
<keyword evidence="7" id="KW-0472">Membrane</keyword>
<keyword evidence="8" id="KW-0998">Cell outer membrane</keyword>
<evidence type="ECO:0000256" key="7">
    <source>
        <dbReference type="ARBA" id="ARBA00023136"/>
    </source>
</evidence>
<dbReference type="Gene3D" id="2.40.170.20">
    <property type="entry name" value="TonB-dependent receptor, beta-barrel domain"/>
    <property type="match status" value="1"/>
</dbReference>
<dbReference type="InterPro" id="IPR036942">
    <property type="entry name" value="Beta-barrel_TonB_sf"/>
</dbReference>
<keyword evidence="5" id="KW-0406">Ion transport</keyword>
<evidence type="ECO:0000256" key="8">
    <source>
        <dbReference type="ARBA" id="ARBA00023237"/>
    </source>
</evidence>
<evidence type="ECO:0000256" key="1">
    <source>
        <dbReference type="ARBA" id="ARBA00004571"/>
    </source>
</evidence>
<gene>
    <name evidence="11" type="primary">btuB_25</name>
    <name evidence="11" type="ORF">GALL_295740</name>
</gene>
<protein>
    <submittedName>
        <fullName evidence="11">Vitamin B12 transporter BtuB</fullName>
    </submittedName>
</protein>
<dbReference type="GO" id="GO:0015889">
    <property type="term" value="P:cobalamin transport"/>
    <property type="evidence" value="ECO:0007669"/>
    <property type="project" value="TreeGrafter"/>
</dbReference>
<keyword evidence="6" id="KW-0798">TonB box</keyword>
<dbReference type="PROSITE" id="PS52016">
    <property type="entry name" value="TONB_DEPENDENT_REC_3"/>
    <property type="match status" value="1"/>
</dbReference>
<proteinExistence type="predicted"/>
<dbReference type="AlphaFoldDB" id="A0A1J5R933"/>
<dbReference type="SUPFAM" id="SSF56935">
    <property type="entry name" value="Porins"/>
    <property type="match status" value="1"/>
</dbReference>
<evidence type="ECO:0000313" key="11">
    <source>
        <dbReference type="EMBL" id="OIQ88543.1"/>
    </source>
</evidence>
<feature type="domain" description="TonB-dependent receptor plug" evidence="10">
    <location>
        <begin position="57"/>
        <end position="159"/>
    </location>
</feature>
<dbReference type="CDD" id="cd01347">
    <property type="entry name" value="ligand_gated_channel"/>
    <property type="match status" value="1"/>
</dbReference>
<dbReference type="InterPro" id="IPR037066">
    <property type="entry name" value="Plug_dom_sf"/>
</dbReference>
<dbReference type="GO" id="GO:0006811">
    <property type="term" value="P:monoatomic ion transport"/>
    <property type="evidence" value="ECO:0007669"/>
    <property type="project" value="UniProtKB-KW"/>
</dbReference>
<evidence type="ECO:0000259" key="10">
    <source>
        <dbReference type="Pfam" id="PF07715"/>
    </source>
</evidence>
<evidence type="ECO:0000256" key="2">
    <source>
        <dbReference type="ARBA" id="ARBA00022448"/>
    </source>
</evidence>